<accession>A0ABP7ADZ3</accession>
<evidence type="ECO:0000313" key="2">
    <source>
        <dbReference type="Proteomes" id="UP001501074"/>
    </source>
</evidence>
<dbReference type="EMBL" id="BAAAZO010000011">
    <property type="protein sequence ID" value="GAA3630440.1"/>
    <property type="molecule type" value="Genomic_DNA"/>
</dbReference>
<evidence type="ECO:0008006" key="3">
    <source>
        <dbReference type="Google" id="ProtNLM"/>
    </source>
</evidence>
<evidence type="ECO:0000313" key="1">
    <source>
        <dbReference type="EMBL" id="GAA3630440.1"/>
    </source>
</evidence>
<dbReference type="Gene3D" id="1.10.510.10">
    <property type="entry name" value="Transferase(Phosphotransferase) domain 1"/>
    <property type="match status" value="1"/>
</dbReference>
<keyword evidence="2" id="KW-1185">Reference proteome</keyword>
<comment type="caution">
    <text evidence="1">The sequence shown here is derived from an EMBL/GenBank/DDBJ whole genome shotgun (WGS) entry which is preliminary data.</text>
</comment>
<proteinExistence type="predicted"/>
<protein>
    <recommendedName>
        <fullName evidence="3">Protein kinase domain-containing protein</fullName>
    </recommendedName>
</protein>
<dbReference type="SUPFAM" id="SSF56112">
    <property type="entry name" value="Protein kinase-like (PK-like)"/>
    <property type="match status" value="1"/>
</dbReference>
<reference evidence="2" key="1">
    <citation type="journal article" date="2019" name="Int. J. Syst. Evol. Microbiol.">
        <title>The Global Catalogue of Microorganisms (GCM) 10K type strain sequencing project: providing services to taxonomists for standard genome sequencing and annotation.</title>
        <authorList>
            <consortium name="The Broad Institute Genomics Platform"/>
            <consortium name="The Broad Institute Genome Sequencing Center for Infectious Disease"/>
            <person name="Wu L."/>
            <person name="Ma J."/>
        </authorList>
    </citation>
    <scope>NUCLEOTIDE SEQUENCE [LARGE SCALE GENOMIC DNA]</scope>
    <source>
        <strain evidence="2">JCM 16902</strain>
    </source>
</reference>
<gene>
    <name evidence="1" type="ORF">GCM10022223_55200</name>
</gene>
<organism evidence="1 2">
    <name type="scientific">Kineosporia mesophila</name>
    <dbReference type="NCBI Taxonomy" id="566012"/>
    <lineage>
        <taxon>Bacteria</taxon>
        <taxon>Bacillati</taxon>
        <taxon>Actinomycetota</taxon>
        <taxon>Actinomycetes</taxon>
        <taxon>Kineosporiales</taxon>
        <taxon>Kineosporiaceae</taxon>
        <taxon>Kineosporia</taxon>
    </lineage>
</organism>
<dbReference type="Proteomes" id="UP001501074">
    <property type="component" value="Unassembled WGS sequence"/>
</dbReference>
<sequence>MTDLELLPENVRSTANLFDLPMYYQYGIGSAGFGAWRELAAHIISTTWVMTNQFSGFPLLYHWRVLPDSVPQDVGAEFGGIDGAVAHWEGSAAVRGRLQAIAASTHSLVLFMEYVPQTLATWLAHNPAPQTWVEQGLAEAADFMSAHGMVHFDAHFHNVLTDGRSLFLADLGLALSRDFNLTPQEKHFLANHLDYDRRYVMSHLLLYHYLPVAKVDEPTELLRRWIAGEGRNDVPPEVADRIDLYARDSLALSEFHHRLLHQTKQAPYLRRAGAVSGDKEGDGGDQT</sequence>
<name>A0ABP7ADZ3_9ACTN</name>
<dbReference type="InterPro" id="IPR011009">
    <property type="entry name" value="Kinase-like_dom_sf"/>
</dbReference>